<sequence length="260" mass="27297">MATSTAVPRVAAVTGAARGLGRAIALRLATDGFDVAVNDIESAKPELESLQQEIMSHGRRSVTHVGDVSVEENVKMLVDDAAQALGKLDVMVANAGICITKPLLETSVEEWDRIHAINSRGTFLCYKYGAQQMIKQGSGGRLIGASSVAGKQAWSSIPAYSSTKFTVRGLTQAAAGEFGKHHINVNAYAPGPIDTNMLSDIGNGLGGKDGFYKQLDKAAALGFYDGKPEDIAALVSYLASPDSKFVTGQTIICDGGSVFD</sequence>
<accession>A0A5C3KSK5</accession>
<dbReference type="PRINTS" id="PR00080">
    <property type="entry name" value="SDRFAMILY"/>
</dbReference>
<evidence type="ECO:0000313" key="2">
    <source>
        <dbReference type="EMBL" id="TFK23492.1"/>
    </source>
</evidence>
<dbReference type="GO" id="GO:0048038">
    <property type="term" value="F:quinone binding"/>
    <property type="evidence" value="ECO:0007669"/>
    <property type="project" value="TreeGrafter"/>
</dbReference>
<dbReference type="PANTHER" id="PTHR42760:SF121">
    <property type="entry name" value="3-OXOACYL-(ACYL-CARRIER-PROTEIN) REDUCTASE"/>
    <property type="match status" value="1"/>
</dbReference>
<dbReference type="Proteomes" id="UP000307440">
    <property type="component" value="Unassembled WGS sequence"/>
</dbReference>
<organism evidence="2 3">
    <name type="scientific">Coprinopsis marcescibilis</name>
    <name type="common">Agaric fungus</name>
    <name type="synonym">Psathyrella marcescibilis</name>
    <dbReference type="NCBI Taxonomy" id="230819"/>
    <lineage>
        <taxon>Eukaryota</taxon>
        <taxon>Fungi</taxon>
        <taxon>Dikarya</taxon>
        <taxon>Basidiomycota</taxon>
        <taxon>Agaricomycotina</taxon>
        <taxon>Agaricomycetes</taxon>
        <taxon>Agaricomycetidae</taxon>
        <taxon>Agaricales</taxon>
        <taxon>Agaricineae</taxon>
        <taxon>Psathyrellaceae</taxon>
        <taxon>Coprinopsis</taxon>
    </lineage>
</organism>
<dbReference type="GO" id="GO:0016616">
    <property type="term" value="F:oxidoreductase activity, acting on the CH-OH group of donors, NAD or NADP as acceptor"/>
    <property type="evidence" value="ECO:0007669"/>
    <property type="project" value="TreeGrafter"/>
</dbReference>
<dbReference type="EMBL" id="ML210217">
    <property type="protein sequence ID" value="TFK23492.1"/>
    <property type="molecule type" value="Genomic_DNA"/>
</dbReference>
<reference evidence="2 3" key="1">
    <citation type="journal article" date="2019" name="Nat. Ecol. Evol.">
        <title>Megaphylogeny resolves global patterns of mushroom evolution.</title>
        <authorList>
            <person name="Varga T."/>
            <person name="Krizsan K."/>
            <person name="Foldi C."/>
            <person name="Dima B."/>
            <person name="Sanchez-Garcia M."/>
            <person name="Sanchez-Ramirez S."/>
            <person name="Szollosi G.J."/>
            <person name="Szarkandi J.G."/>
            <person name="Papp V."/>
            <person name="Albert L."/>
            <person name="Andreopoulos W."/>
            <person name="Angelini C."/>
            <person name="Antonin V."/>
            <person name="Barry K.W."/>
            <person name="Bougher N.L."/>
            <person name="Buchanan P."/>
            <person name="Buyck B."/>
            <person name="Bense V."/>
            <person name="Catcheside P."/>
            <person name="Chovatia M."/>
            <person name="Cooper J."/>
            <person name="Damon W."/>
            <person name="Desjardin D."/>
            <person name="Finy P."/>
            <person name="Geml J."/>
            <person name="Haridas S."/>
            <person name="Hughes K."/>
            <person name="Justo A."/>
            <person name="Karasinski D."/>
            <person name="Kautmanova I."/>
            <person name="Kiss B."/>
            <person name="Kocsube S."/>
            <person name="Kotiranta H."/>
            <person name="LaButti K.M."/>
            <person name="Lechner B.E."/>
            <person name="Liimatainen K."/>
            <person name="Lipzen A."/>
            <person name="Lukacs Z."/>
            <person name="Mihaltcheva S."/>
            <person name="Morgado L.N."/>
            <person name="Niskanen T."/>
            <person name="Noordeloos M.E."/>
            <person name="Ohm R.A."/>
            <person name="Ortiz-Santana B."/>
            <person name="Ovrebo C."/>
            <person name="Racz N."/>
            <person name="Riley R."/>
            <person name="Savchenko A."/>
            <person name="Shiryaev A."/>
            <person name="Soop K."/>
            <person name="Spirin V."/>
            <person name="Szebenyi C."/>
            <person name="Tomsovsky M."/>
            <person name="Tulloss R.E."/>
            <person name="Uehling J."/>
            <person name="Grigoriev I.V."/>
            <person name="Vagvolgyi C."/>
            <person name="Papp T."/>
            <person name="Martin F.M."/>
            <person name="Miettinen O."/>
            <person name="Hibbett D.S."/>
            <person name="Nagy L.G."/>
        </authorList>
    </citation>
    <scope>NUCLEOTIDE SEQUENCE [LARGE SCALE GENOMIC DNA]</scope>
    <source>
        <strain evidence="2 3">CBS 121175</strain>
    </source>
</reference>
<dbReference type="OrthoDB" id="498125at2759"/>
<dbReference type="GO" id="GO:0006633">
    <property type="term" value="P:fatty acid biosynthetic process"/>
    <property type="evidence" value="ECO:0007669"/>
    <property type="project" value="TreeGrafter"/>
</dbReference>
<evidence type="ECO:0000313" key="3">
    <source>
        <dbReference type="Proteomes" id="UP000307440"/>
    </source>
</evidence>
<dbReference type="InterPro" id="IPR002347">
    <property type="entry name" value="SDR_fam"/>
</dbReference>
<protein>
    <submittedName>
        <fullName evidence="2">Acetoin reductase family protein</fullName>
    </submittedName>
</protein>
<proteinExistence type="inferred from homology"/>
<name>A0A5C3KSK5_COPMA</name>
<dbReference type="InterPro" id="IPR036291">
    <property type="entry name" value="NAD(P)-bd_dom_sf"/>
</dbReference>
<dbReference type="PRINTS" id="PR00081">
    <property type="entry name" value="GDHRDH"/>
</dbReference>
<dbReference type="Gene3D" id="3.40.50.720">
    <property type="entry name" value="NAD(P)-binding Rossmann-like Domain"/>
    <property type="match status" value="1"/>
</dbReference>
<dbReference type="SUPFAM" id="SSF51735">
    <property type="entry name" value="NAD(P)-binding Rossmann-fold domains"/>
    <property type="match status" value="1"/>
</dbReference>
<dbReference type="STRING" id="230819.A0A5C3KSK5"/>
<evidence type="ECO:0000256" key="1">
    <source>
        <dbReference type="ARBA" id="ARBA00006484"/>
    </source>
</evidence>
<keyword evidence="3" id="KW-1185">Reference proteome</keyword>
<dbReference type="FunFam" id="3.40.50.720:FF:000084">
    <property type="entry name" value="Short-chain dehydrogenase reductase"/>
    <property type="match status" value="1"/>
</dbReference>
<comment type="similarity">
    <text evidence="1">Belongs to the short-chain dehydrogenases/reductases (SDR) family.</text>
</comment>
<dbReference type="Pfam" id="PF13561">
    <property type="entry name" value="adh_short_C2"/>
    <property type="match status" value="1"/>
</dbReference>
<gene>
    <name evidence="2" type="ORF">FA15DRAFT_757179</name>
</gene>
<dbReference type="PANTHER" id="PTHR42760">
    <property type="entry name" value="SHORT-CHAIN DEHYDROGENASES/REDUCTASES FAMILY MEMBER"/>
    <property type="match status" value="1"/>
</dbReference>
<dbReference type="AlphaFoldDB" id="A0A5C3KSK5"/>